<accession>A0A6D2IZD0</accession>
<feature type="region of interest" description="Disordered" evidence="1">
    <location>
        <begin position="40"/>
        <end position="60"/>
    </location>
</feature>
<name>A0A6D2IZD0_9BRAS</name>
<dbReference type="EMBL" id="CACVBM020001097">
    <property type="protein sequence ID" value="CAA7030726.1"/>
    <property type="molecule type" value="Genomic_DNA"/>
</dbReference>
<evidence type="ECO:0000313" key="2">
    <source>
        <dbReference type="EMBL" id="CAA7030726.1"/>
    </source>
</evidence>
<gene>
    <name evidence="2" type="ORF">MERR_LOCUS17961</name>
</gene>
<organism evidence="2 3">
    <name type="scientific">Microthlaspi erraticum</name>
    <dbReference type="NCBI Taxonomy" id="1685480"/>
    <lineage>
        <taxon>Eukaryota</taxon>
        <taxon>Viridiplantae</taxon>
        <taxon>Streptophyta</taxon>
        <taxon>Embryophyta</taxon>
        <taxon>Tracheophyta</taxon>
        <taxon>Spermatophyta</taxon>
        <taxon>Magnoliopsida</taxon>
        <taxon>eudicotyledons</taxon>
        <taxon>Gunneridae</taxon>
        <taxon>Pentapetalae</taxon>
        <taxon>rosids</taxon>
        <taxon>malvids</taxon>
        <taxon>Brassicales</taxon>
        <taxon>Brassicaceae</taxon>
        <taxon>Coluteocarpeae</taxon>
        <taxon>Microthlaspi</taxon>
    </lineage>
</organism>
<evidence type="ECO:0000313" key="3">
    <source>
        <dbReference type="Proteomes" id="UP000467841"/>
    </source>
</evidence>
<proteinExistence type="predicted"/>
<reference evidence="2" key="1">
    <citation type="submission" date="2020-01" db="EMBL/GenBank/DDBJ databases">
        <authorList>
            <person name="Mishra B."/>
        </authorList>
    </citation>
    <scope>NUCLEOTIDE SEQUENCE [LARGE SCALE GENOMIC DNA]</scope>
</reference>
<keyword evidence="3" id="KW-1185">Reference proteome</keyword>
<feature type="compositionally biased region" description="Gly residues" evidence="1">
    <location>
        <begin position="40"/>
        <end position="56"/>
    </location>
</feature>
<sequence>MEESDNNLVVAELTGDVVDDLESLRLVRGRKRLISDGYTGRGTGIGGEMNEGGEGGSRNELVSAADCNRAGAKWA</sequence>
<comment type="caution">
    <text evidence="2">The sequence shown here is derived from an EMBL/GenBank/DDBJ whole genome shotgun (WGS) entry which is preliminary data.</text>
</comment>
<dbReference type="AlphaFoldDB" id="A0A6D2IZD0"/>
<evidence type="ECO:0000256" key="1">
    <source>
        <dbReference type="SAM" id="MobiDB-lite"/>
    </source>
</evidence>
<protein>
    <submittedName>
        <fullName evidence="2">Uncharacterized protein</fullName>
    </submittedName>
</protein>
<dbReference type="Proteomes" id="UP000467841">
    <property type="component" value="Unassembled WGS sequence"/>
</dbReference>